<name>A0ACC0D7L0_9PEZI</name>
<reference evidence="1 2" key="1">
    <citation type="journal article" date="2022" name="New Phytol.">
        <title>Ecological generalism drives hyperdiversity of secondary metabolite gene clusters in xylarialean endophytes.</title>
        <authorList>
            <person name="Franco M.E.E."/>
            <person name="Wisecaver J.H."/>
            <person name="Arnold A.E."/>
            <person name="Ju Y.M."/>
            <person name="Slot J.C."/>
            <person name="Ahrendt S."/>
            <person name="Moore L.P."/>
            <person name="Eastman K.E."/>
            <person name="Scott K."/>
            <person name="Konkel Z."/>
            <person name="Mondo S.J."/>
            <person name="Kuo A."/>
            <person name="Hayes R.D."/>
            <person name="Haridas S."/>
            <person name="Andreopoulos B."/>
            <person name="Riley R."/>
            <person name="LaButti K."/>
            <person name="Pangilinan J."/>
            <person name="Lipzen A."/>
            <person name="Amirebrahimi M."/>
            <person name="Yan J."/>
            <person name="Adam C."/>
            <person name="Keymanesh K."/>
            <person name="Ng V."/>
            <person name="Louie K."/>
            <person name="Northen T."/>
            <person name="Drula E."/>
            <person name="Henrissat B."/>
            <person name="Hsieh H.M."/>
            <person name="Youens-Clark K."/>
            <person name="Lutzoni F."/>
            <person name="Miadlikowska J."/>
            <person name="Eastwood D.C."/>
            <person name="Hamelin R.C."/>
            <person name="Grigoriev I.V."/>
            <person name="U'Ren J.M."/>
        </authorList>
    </citation>
    <scope>NUCLEOTIDE SEQUENCE [LARGE SCALE GENOMIC DNA]</scope>
    <source>
        <strain evidence="1 2">ER1909</strain>
    </source>
</reference>
<comment type="caution">
    <text evidence="1">The sequence shown here is derived from an EMBL/GenBank/DDBJ whole genome shotgun (WGS) entry which is preliminary data.</text>
</comment>
<accession>A0ACC0D7L0</accession>
<dbReference type="Proteomes" id="UP001497680">
    <property type="component" value="Unassembled WGS sequence"/>
</dbReference>
<evidence type="ECO:0000313" key="2">
    <source>
        <dbReference type="Proteomes" id="UP001497680"/>
    </source>
</evidence>
<proteinExistence type="predicted"/>
<keyword evidence="2" id="KW-1185">Reference proteome</keyword>
<evidence type="ECO:0000313" key="1">
    <source>
        <dbReference type="EMBL" id="KAI6088360.1"/>
    </source>
</evidence>
<protein>
    <submittedName>
        <fullName evidence="1">Uncharacterized protein</fullName>
    </submittedName>
</protein>
<organism evidence="1 2">
    <name type="scientific">Hypoxylon rubiginosum</name>
    <dbReference type="NCBI Taxonomy" id="110542"/>
    <lineage>
        <taxon>Eukaryota</taxon>
        <taxon>Fungi</taxon>
        <taxon>Dikarya</taxon>
        <taxon>Ascomycota</taxon>
        <taxon>Pezizomycotina</taxon>
        <taxon>Sordariomycetes</taxon>
        <taxon>Xylariomycetidae</taxon>
        <taxon>Xylariales</taxon>
        <taxon>Hypoxylaceae</taxon>
        <taxon>Hypoxylon</taxon>
    </lineage>
</organism>
<sequence length="117" mass="12595">MRPINTLTLVALCLPSALAACGTCNSTCGFYCNNGCDASLDYTECSRCLYCRRESSSCGYIDIGDTWTQDPPTDELCAACTAGCWCHGDWYCMDNATGPPPPSPPTKTRSVVLPTKF</sequence>
<gene>
    <name evidence="1" type="ORF">F4821DRAFT_258192</name>
</gene>
<dbReference type="EMBL" id="MU394302">
    <property type="protein sequence ID" value="KAI6088360.1"/>
    <property type="molecule type" value="Genomic_DNA"/>
</dbReference>